<feature type="coiled-coil region" evidence="1">
    <location>
        <begin position="40"/>
        <end position="67"/>
    </location>
</feature>
<reference evidence="2" key="1">
    <citation type="submission" date="2015-08" db="EMBL/GenBank/DDBJ databases">
        <authorList>
            <person name="Babu N.S."/>
            <person name="Beckwith C.J."/>
            <person name="Beseler K.G."/>
            <person name="Brison A."/>
            <person name="Carone J.V."/>
            <person name="Caskin T.P."/>
            <person name="Diamond M."/>
            <person name="Durham M.E."/>
            <person name="Foxe J.M."/>
            <person name="Go M."/>
            <person name="Henderson B.A."/>
            <person name="Jones I.B."/>
            <person name="McGettigan J.A."/>
            <person name="Micheletti S.J."/>
            <person name="Nasrallah M.E."/>
            <person name="Ortiz D."/>
            <person name="Piller C.R."/>
            <person name="Privatt S.R."/>
            <person name="Schneider S.L."/>
            <person name="Sharp S."/>
            <person name="Smith T.C."/>
            <person name="Stanton J.D."/>
            <person name="Ullery H.E."/>
            <person name="Wilson R.J."/>
            <person name="Serrano M.G."/>
            <person name="Buck G."/>
            <person name="Lee V."/>
            <person name="Wang Y."/>
            <person name="Carvalho R."/>
            <person name="Voegtly L."/>
            <person name="Shi R."/>
            <person name="Duckworth R."/>
            <person name="Johnson A."/>
            <person name="Loviza R."/>
            <person name="Walstead R."/>
            <person name="Shah Z."/>
            <person name="Kiflezghi M."/>
            <person name="Wade K."/>
            <person name="Ball S.L."/>
            <person name="Bradley K.W."/>
            <person name="Asai D.J."/>
            <person name="Bowman C.A."/>
            <person name="Russell D.A."/>
            <person name="Pope W.H."/>
            <person name="Jacobs-Sera D."/>
            <person name="Hendrix R.W."/>
            <person name="Hatfull G.F."/>
        </authorList>
    </citation>
    <scope>NUCLEOTIDE SEQUENCE</scope>
</reference>
<protein>
    <submittedName>
        <fullName evidence="2">Uncharacterized protein</fullName>
    </submittedName>
</protein>
<sequence>MTKASGDVERTLRRHDNDIVSIYELLATIQTKLVEHDRRFDRVDLRLDSLETKVDSLETKVDALGVTLATVLEFVRPTR</sequence>
<gene>
    <name evidence="2" type="ORF">NOCA2570103</name>
</gene>
<dbReference type="AlphaFoldDB" id="A0A2P2CB77"/>
<name>A0A2P2CB77_9ZZZZ</name>
<accession>A0A2P2CB77</accession>
<dbReference type="Gene3D" id="1.20.1270.70">
    <property type="entry name" value="Designed single chain three-helix bundle"/>
    <property type="match status" value="1"/>
</dbReference>
<dbReference type="EMBL" id="CZKA01000053">
    <property type="protein sequence ID" value="CUR59245.1"/>
    <property type="molecule type" value="Genomic_DNA"/>
</dbReference>
<keyword evidence="1" id="KW-0175">Coiled coil</keyword>
<evidence type="ECO:0000256" key="1">
    <source>
        <dbReference type="SAM" id="Coils"/>
    </source>
</evidence>
<evidence type="ECO:0000313" key="2">
    <source>
        <dbReference type="EMBL" id="CUR59245.1"/>
    </source>
</evidence>
<proteinExistence type="predicted"/>
<organism evidence="2">
    <name type="scientific">metagenome</name>
    <dbReference type="NCBI Taxonomy" id="256318"/>
    <lineage>
        <taxon>unclassified sequences</taxon>
        <taxon>metagenomes</taxon>
    </lineage>
</organism>